<gene>
    <name evidence="2" type="ORF">D9C73_001257</name>
</gene>
<accession>A0A4U5U0P1</accession>
<dbReference type="AlphaFoldDB" id="A0A4U5U0P1"/>
<reference evidence="2 3" key="1">
    <citation type="submission" date="2019-01" db="EMBL/GenBank/DDBJ databases">
        <title>Genome Assembly of Collichthys lucidus.</title>
        <authorList>
            <person name="Cai M."/>
            <person name="Xiao S."/>
        </authorList>
    </citation>
    <scope>NUCLEOTIDE SEQUENCE [LARGE SCALE GENOMIC DNA]</scope>
    <source>
        <strain evidence="2">JT15FE1705JMU</strain>
        <tissue evidence="2">Muscle</tissue>
    </source>
</reference>
<dbReference type="InterPro" id="IPR035983">
    <property type="entry name" value="Hect_E3_ubiquitin_ligase"/>
</dbReference>
<feature type="compositionally biased region" description="Polar residues" evidence="1">
    <location>
        <begin position="132"/>
        <end position="152"/>
    </location>
</feature>
<dbReference type="EMBL" id="CM014079">
    <property type="protein sequence ID" value="TKS67419.1"/>
    <property type="molecule type" value="Genomic_DNA"/>
</dbReference>
<protein>
    <recommendedName>
        <fullName evidence="4">HECT domain-containing protein</fullName>
    </recommendedName>
</protein>
<feature type="region of interest" description="Disordered" evidence="1">
    <location>
        <begin position="127"/>
        <end position="152"/>
    </location>
</feature>
<evidence type="ECO:0008006" key="4">
    <source>
        <dbReference type="Google" id="ProtNLM"/>
    </source>
</evidence>
<organism evidence="2 3">
    <name type="scientific">Collichthys lucidus</name>
    <name type="common">Big head croaker</name>
    <name type="synonym">Sciaena lucida</name>
    <dbReference type="NCBI Taxonomy" id="240159"/>
    <lineage>
        <taxon>Eukaryota</taxon>
        <taxon>Metazoa</taxon>
        <taxon>Chordata</taxon>
        <taxon>Craniata</taxon>
        <taxon>Vertebrata</taxon>
        <taxon>Euteleostomi</taxon>
        <taxon>Actinopterygii</taxon>
        <taxon>Neopterygii</taxon>
        <taxon>Teleostei</taxon>
        <taxon>Neoteleostei</taxon>
        <taxon>Acanthomorphata</taxon>
        <taxon>Eupercaria</taxon>
        <taxon>Sciaenidae</taxon>
        <taxon>Collichthys</taxon>
    </lineage>
</organism>
<proteinExistence type="predicted"/>
<keyword evidence="3" id="KW-1185">Reference proteome</keyword>
<dbReference type="GO" id="GO:0004842">
    <property type="term" value="F:ubiquitin-protein transferase activity"/>
    <property type="evidence" value="ECO:0007669"/>
    <property type="project" value="InterPro"/>
</dbReference>
<dbReference type="SUPFAM" id="SSF56204">
    <property type="entry name" value="Hect, E3 ligase catalytic domain"/>
    <property type="match status" value="1"/>
</dbReference>
<sequence length="450" mass="49830">MEGEYMKLKPLMGRWMFFKATGGSSQRKLSIIPIDSEGYSGRQLRMASNNGKNVLFLVPLQEELETAPLPFSSPEFSKMLKVACNNCLEIIPLQMLALHSESCQTAVKGTMVLKVSLVRSFNIEEDMDPNLPGSSSSNSTLPLPGPSTQTTEVWKTAAPSEAVRLFMEDLRRGGDHQPPLRLTLNASDTDEERDGTLISFYKQRRETCQWAADFRCSILGNAGVTAIFEGQREHLVPNLCTAILESDLFAMAGRMVGHSSIHGGPSLSGLSPAVLDALTRGAKDIATSKLCLEDCPEIEVRDTISLVLGRANAQIKQFQKGIKETGIWPLLTARPDVLPLLFPRETDVELTPQMVLKCIIWPEASIDSDDSEDEMSTTNINLISGFFRAFVKEASSDVLKGLMKFWTVWELPSPRLTFKVVRSRGHHHLPTASTCYERLRIPDHYKSGSA</sequence>
<evidence type="ECO:0000313" key="2">
    <source>
        <dbReference type="EMBL" id="TKS67419.1"/>
    </source>
</evidence>
<evidence type="ECO:0000256" key="1">
    <source>
        <dbReference type="SAM" id="MobiDB-lite"/>
    </source>
</evidence>
<name>A0A4U5U0P1_COLLU</name>
<evidence type="ECO:0000313" key="3">
    <source>
        <dbReference type="Proteomes" id="UP000298787"/>
    </source>
</evidence>
<dbReference type="Proteomes" id="UP000298787">
    <property type="component" value="Chromosome 2"/>
</dbReference>